<dbReference type="EMBL" id="SHKW01000006">
    <property type="protein sequence ID" value="RZU30361.1"/>
    <property type="molecule type" value="Genomic_DNA"/>
</dbReference>
<dbReference type="RefSeq" id="WP_130424751.1">
    <property type="nucleotide sequence ID" value="NZ_SHKW01000006.1"/>
</dbReference>
<evidence type="ECO:0000256" key="1">
    <source>
        <dbReference type="SAM" id="MobiDB-lite"/>
    </source>
</evidence>
<comment type="caution">
    <text evidence="2">The sequence shown here is derived from an EMBL/GenBank/DDBJ whole genome shotgun (WGS) entry which is preliminary data.</text>
</comment>
<reference evidence="2 3" key="1">
    <citation type="submission" date="2019-02" db="EMBL/GenBank/DDBJ databases">
        <title>Genomic Encyclopedia of Archaeal and Bacterial Type Strains, Phase II (KMG-II): from individual species to whole genera.</title>
        <authorList>
            <person name="Goeker M."/>
        </authorList>
    </citation>
    <scope>NUCLEOTIDE SEQUENCE [LARGE SCALE GENOMIC DNA]</scope>
    <source>
        <strain evidence="2 3">DSM 18101</strain>
    </source>
</reference>
<name>A0A4Q7Y2R6_9BACT</name>
<dbReference type="Proteomes" id="UP000292958">
    <property type="component" value="Unassembled WGS sequence"/>
</dbReference>
<dbReference type="OrthoDB" id="122406at2"/>
<gene>
    <name evidence="2" type="ORF">BDD14_6149</name>
</gene>
<protein>
    <submittedName>
        <fullName evidence="2">Uncharacterized protein</fullName>
    </submittedName>
</protein>
<sequence length="93" mass="10837">MFQFNYKLKVAERVKAKCERHPRYNPERDGRGGIKGGCSTCFSLFDLHQARLSLDAAHRDFLRRALPWTRVRQPRNRSNAPRQNDPPFGSQPL</sequence>
<feature type="region of interest" description="Disordered" evidence="1">
    <location>
        <begin position="68"/>
        <end position="93"/>
    </location>
</feature>
<organism evidence="2 3">
    <name type="scientific">Edaphobacter modestus</name>
    <dbReference type="NCBI Taxonomy" id="388466"/>
    <lineage>
        <taxon>Bacteria</taxon>
        <taxon>Pseudomonadati</taxon>
        <taxon>Acidobacteriota</taxon>
        <taxon>Terriglobia</taxon>
        <taxon>Terriglobales</taxon>
        <taxon>Acidobacteriaceae</taxon>
        <taxon>Edaphobacter</taxon>
    </lineage>
</organism>
<proteinExistence type="predicted"/>
<evidence type="ECO:0000313" key="3">
    <source>
        <dbReference type="Proteomes" id="UP000292958"/>
    </source>
</evidence>
<evidence type="ECO:0000313" key="2">
    <source>
        <dbReference type="EMBL" id="RZU30361.1"/>
    </source>
</evidence>
<keyword evidence="3" id="KW-1185">Reference proteome</keyword>
<dbReference type="AlphaFoldDB" id="A0A4Q7Y2R6"/>
<accession>A0A4Q7Y2R6</accession>